<dbReference type="PANTHER" id="PTHR45727">
    <property type="entry name" value="NPC INTRACELLULAR CHOLESTEROL TRANSPORTER 1"/>
    <property type="match status" value="1"/>
</dbReference>
<evidence type="ECO:0000256" key="3">
    <source>
        <dbReference type="ARBA" id="ARBA00022989"/>
    </source>
</evidence>
<dbReference type="Pfam" id="PF22314">
    <property type="entry name" value="NPC1_MLD"/>
    <property type="match status" value="1"/>
</dbReference>
<evidence type="ECO:0000259" key="8">
    <source>
        <dbReference type="Pfam" id="PF22314"/>
    </source>
</evidence>
<dbReference type="Pfam" id="PF16414">
    <property type="entry name" value="NPC1_N"/>
    <property type="match status" value="1"/>
</dbReference>
<feature type="chain" id="PRO_5012556332" evidence="6">
    <location>
        <begin position="21"/>
        <end position="657"/>
    </location>
</feature>
<dbReference type="OrthoDB" id="6510177at2759"/>
<evidence type="ECO:0000313" key="10">
    <source>
        <dbReference type="Proteomes" id="UP000198287"/>
    </source>
</evidence>
<name>A0A226EL61_FOLCA</name>
<accession>A0A226EL61</accession>
<keyword evidence="4 5" id="KW-0472">Membrane</keyword>
<comment type="caution">
    <text evidence="9">The sequence shown here is derived from an EMBL/GenBank/DDBJ whole genome shotgun (WGS) entry which is preliminary data.</text>
</comment>
<feature type="signal peptide" evidence="6">
    <location>
        <begin position="1"/>
        <end position="20"/>
    </location>
</feature>
<protein>
    <submittedName>
        <fullName evidence="9">Niemann-Pick C1 protein</fullName>
    </submittedName>
</protein>
<dbReference type="InterPro" id="IPR032190">
    <property type="entry name" value="NPC1_N"/>
</dbReference>
<keyword evidence="10" id="KW-1185">Reference proteome</keyword>
<feature type="domain" description="NPC1 middle luminal" evidence="8">
    <location>
        <begin position="426"/>
        <end position="645"/>
    </location>
</feature>
<dbReference type="GO" id="GO:0015918">
    <property type="term" value="P:sterol transport"/>
    <property type="evidence" value="ECO:0007669"/>
    <property type="project" value="TreeGrafter"/>
</dbReference>
<gene>
    <name evidence="9" type="ORF">Fcan01_08265</name>
</gene>
<dbReference type="GO" id="GO:0015485">
    <property type="term" value="F:cholesterol binding"/>
    <property type="evidence" value="ECO:0007669"/>
    <property type="project" value="TreeGrafter"/>
</dbReference>
<feature type="transmembrane region" description="Helical" evidence="5">
    <location>
        <begin position="384"/>
        <end position="405"/>
    </location>
</feature>
<feature type="domain" description="Niemann-Pick C1 N-terminal" evidence="7">
    <location>
        <begin position="35"/>
        <end position="293"/>
    </location>
</feature>
<dbReference type="AlphaFoldDB" id="A0A226EL61"/>
<keyword evidence="3 5" id="KW-1133">Transmembrane helix</keyword>
<dbReference type="GO" id="GO:0042632">
    <property type="term" value="P:cholesterol homeostasis"/>
    <property type="evidence" value="ECO:0007669"/>
    <property type="project" value="TreeGrafter"/>
</dbReference>
<dbReference type="EMBL" id="LNIX01000003">
    <property type="protein sequence ID" value="OXA57471.1"/>
    <property type="molecule type" value="Genomic_DNA"/>
</dbReference>
<evidence type="ECO:0000256" key="5">
    <source>
        <dbReference type="SAM" id="Phobius"/>
    </source>
</evidence>
<reference evidence="9 10" key="1">
    <citation type="submission" date="2015-12" db="EMBL/GenBank/DDBJ databases">
        <title>The genome of Folsomia candida.</title>
        <authorList>
            <person name="Faddeeva A."/>
            <person name="Derks M.F."/>
            <person name="Anvar Y."/>
            <person name="Smit S."/>
            <person name="Van Straalen N."/>
            <person name="Roelofs D."/>
        </authorList>
    </citation>
    <scope>NUCLEOTIDE SEQUENCE [LARGE SCALE GENOMIC DNA]</scope>
    <source>
        <strain evidence="9 10">VU population</strain>
        <tissue evidence="9">Whole body</tissue>
    </source>
</reference>
<dbReference type="GO" id="GO:0030299">
    <property type="term" value="P:intestinal cholesterol absorption"/>
    <property type="evidence" value="ECO:0007669"/>
    <property type="project" value="TreeGrafter"/>
</dbReference>
<keyword evidence="6" id="KW-0732">Signal</keyword>
<dbReference type="OMA" id="EVTICER"/>
<dbReference type="Proteomes" id="UP000198287">
    <property type="component" value="Unassembled WGS sequence"/>
</dbReference>
<dbReference type="GO" id="GO:0005886">
    <property type="term" value="C:plasma membrane"/>
    <property type="evidence" value="ECO:0007669"/>
    <property type="project" value="TreeGrafter"/>
</dbReference>
<organism evidence="9 10">
    <name type="scientific">Folsomia candida</name>
    <name type="common">Springtail</name>
    <dbReference type="NCBI Taxonomy" id="158441"/>
    <lineage>
        <taxon>Eukaryota</taxon>
        <taxon>Metazoa</taxon>
        <taxon>Ecdysozoa</taxon>
        <taxon>Arthropoda</taxon>
        <taxon>Hexapoda</taxon>
        <taxon>Collembola</taxon>
        <taxon>Entomobryomorpha</taxon>
        <taxon>Isotomoidea</taxon>
        <taxon>Isotomidae</taxon>
        <taxon>Proisotominae</taxon>
        <taxon>Folsomia</taxon>
    </lineage>
</organism>
<dbReference type="InterPro" id="IPR053956">
    <property type="entry name" value="NPC1_MLD"/>
</dbReference>
<keyword evidence="2 5" id="KW-0812">Transmembrane</keyword>
<evidence type="ECO:0000256" key="2">
    <source>
        <dbReference type="ARBA" id="ARBA00022692"/>
    </source>
</evidence>
<sequence length="657" mass="74458">MKVILLILFYILNILVQINGQQGIWPDIVKDKEPRCTMYGRCKELPDGRVLTCYTEDPPQKIDDSALKNLTAFCSEMLEMYAGLGMTDLCCRADQIADLTEQLKMPEGIISRCPSCWHNFRQSLCEFTCSPFQAHFVKVAKFWNGTVDNKLVVEDTNFYVTERHANASFDSCRNVMMGTANSLAMDFLCGPWGSHRCTPQRWYDYMGSVRNTYAPFNIFYRLTNDTFDGSPTTSEPNTKTSKAGEPLDDLGITPYDGDTYLCNTSPPKSTKNCSCVDCTISCPAGAGIITLPQKKSIDDWEIASIFGMYFIMGIVFLVGSILIILGACFALYRERREQPSRLAEKAPGTLHRWGMRSEKMINRFFSSLGQVCAENPWPVLIPGFCLLIIPGILITGALSCGIVYLDITTDPVELWASPNSRSRQEKEYYDKNFSPFYRTEQIIATAKGLPSIMYYPSNNTREEPEHFGPIFNKEFMYALLDLQERIVNDVRGENGEQLSDVCFSPLSPENTNCTIFSYLEFWHSNPKNFEKVASYDAIIGEEVVTLTDSYLDHFLFCSRNPGAPKDSTELRQTLLGGFLEDGQNLIDPPYQNATTAVITFIVNNKYSKDDTRPAREWEKAYVEFMKKYLEIEKPSFMDIAFSSERSIEGKVSRISKV</sequence>
<evidence type="ECO:0000313" key="9">
    <source>
        <dbReference type="EMBL" id="OXA57471.1"/>
    </source>
</evidence>
<evidence type="ECO:0000256" key="6">
    <source>
        <dbReference type="SAM" id="SignalP"/>
    </source>
</evidence>
<evidence type="ECO:0000259" key="7">
    <source>
        <dbReference type="Pfam" id="PF16414"/>
    </source>
</evidence>
<dbReference type="STRING" id="158441.A0A226EL61"/>
<evidence type="ECO:0000256" key="4">
    <source>
        <dbReference type="ARBA" id="ARBA00023136"/>
    </source>
</evidence>
<evidence type="ECO:0000256" key="1">
    <source>
        <dbReference type="ARBA" id="ARBA00004141"/>
    </source>
</evidence>
<proteinExistence type="predicted"/>
<feature type="transmembrane region" description="Helical" evidence="5">
    <location>
        <begin position="306"/>
        <end position="332"/>
    </location>
</feature>
<dbReference type="PANTHER" id="PTHR45727:SF2">
    <property type="entry name" value="NPC INTRACELLULAR CHOLESTEROL TRANSPORTER 1"/>
    <property type="match status" value="1"/>
</dbReference>
<comment type="subcellular location">
    <subcellularLocation>
        <location evidence="1">Membrane</location>
        <topology evidence="1">Multi-pass membrane protein</topology>
    </subcellularLocation>
</comment>